<reference evidence="2" key="1">
    <citation type="submission" date="2018-05" db="EMBL/GenBank/DDBJ databases">
        <title>Draft genome of Mucuna pruriens seed.</title>
        <authorList>
            <person name="Nnadi N.E."/>
            <person name="Vos R."/>
            <person name="Hasami M.H."/>
            <person name="Devisetty U.K."/>
            <person name="Aguiy J.C."/>
        </authorList>
    </citation>
    <scope>NUCLEOTIDE SEQUENCE [LARGE SCALE GENOMIC DNA]</scope>
    <source>
        <strain evidence="2">JCA_2017</strain>
    </source>
</reference>
<evidence type="ECO:0000313" key="3">
    <source>
        <dbReference type="Proteomes" id="UP000257109"/>
    </source>
</evidence>
<dbReference type="Proteomes" id="UP000257109">
    <property type="component" value="Unassembled WGS sequence"/>
</dbReference>
<evidence type="ECO:0000313" key="2">
    <source>
        <dbReference type="EMBL" id="RDX76599.1"/>
    </source>
</evidence>
<feature type="non-terminal residue" evidence="2">
    <location>
        <position position="1"/>
    </location>
</feature>
<accession>A0A371FE78</accession>
<gene>
    <name evidence="2" type="primary">FBW2</name>
    <name evidence="2" type="ORF">CR513_43393</name>
</gene>
<keyword evidence="3" id="KW-1185">Reference proteome</keyword>
<dbReference type="Gene3D" id="3.80.10.10">
    <property type="entry name" value="Ribonuclease Inhibitor"/>
    <property type="match status" value="1"/>
</dbReference>
<dbReference type="FunFam" id="1.20.1280.50:FF:000022">
    <property type="entry name" value="F-box protein FBW2"/>
    <property type="match status" value="1"/>
</dbReference>
<sequence>MAMTMPLNICPIRKYKSFLVERTLSIRNFIQYFGLFSLYSTLHTHMYLCYSTVSLLLFLLQLVVAFNRRLSLPSLFPGACGGLLAYCFHNSPPPRNTLSSSKISSDWMEEACEFRSWAELIPDALGVIFTNLSLQDRVTVIPRVCKSWGNAVTGPYCWQEIDFKDWSNRCQPDQLDRLLEMLITRSCGSLRKLSVSGLQTERIFTFIAENACSLQTLRLPRSSMSDSIVEQIAGRLSMVSFLDVSYCIKISPYALEMIGKNCKLLEGLCRNMHPLDTAGKPYQDDEAYAIASTMPKLKHLEIAYHLMSTSGVLQILANCPKLEFLDQRGCWGVGLDNMFLKQKFPKLKVLGPFVLDTYESDGWDDFSDVSDSSEYLHWDFVAGAMGEYYVDDSDSYDGMWDDEGRLDVQFGFYEGIEDAG</sequence>
<dbReference type="PANTHER" id="PTHR38926">
    <property type="entry name" value="F-BOX DOMAIN CONTAINING PROTEIN, EXPRESSED"/>
    <property type="match status" value="1"/>
</dbReference>
<organism evidence="2 3">
    <name type="scientific">Mucuna pruriens</name>
    <name type="common">Velvet bean</name>
    <name type="synonym">Dolichos pruriens</name>
    <dbReference type="NCBI Taxonomy" id="157652"/>
    <lineage>
        <taxon>Eukaryota</taxon>
        <taxon>Viridiplantae</taxon>
        <taxon>Streptophyta</taxon>
        <taxon>Embryophyta</taxon>
        <taxon>Tracheophyta</taxon>
        <taxon>Spermatophyta</taxon>
        <taxon>Magnoliopsida</taxon>
        <taxon>eudicotyledons</taxon>
        <taxon>Gunneridae</taxon>
        <taxon>Pentapetalae</taxon>
        <taxon>rosids</taxon>
        <taxon>fabids</taxon>
        <taxon>Fabales</taxon>
        <taxon>Fabaceae</taxon>
        <taxon>Papilionoideae</taxon>
        <taxon>50 kb inversion clade</taxon>
        <taxon>NPAAA clade</taxon>
        <taxon>indigoferoid/millettioid clade</taxon>
        <taxon>Phaseoleae</taxon>
        <taxon>Mucuna</taxon>
    </lineage>
</organism>
<protein>
    <submittedName>
        <fullName evidence="2">F-box protein FBW2</fullName>
    </submittedName>
</protein>
<feature type="non-terminal residue" evidence="2">
    <location>
        <position position="420"/>
    </location>
</feature>
<dbReference type="AlphaFoldDB" id="A0A371FE78"/>
<keyword evidence="1" id="KW-0812">Transmembrane</keyword>
<dbReference type="EMBL" id="QJKJ01009445">
    <property type="protein sequence ID" value="RDX76599.1"/>
    <property type="molecule type" value="Genomic_DNA"/>
</dbReference>
<dbReference type="InterPro" id="IPR032675">
    <property type="entry name" value="LRR_dom_sf"/>
</dbReference>
<dbReference type="OrthoDB" id="550575at2759"/>
<dbReference type="Gene3D" id="1.20.1280.50">
    <property type="match status" value="1"/>
</dbReference>
<comment type="caution">
    <text evidence="2">The sequence shown here is derived from an EMBL/GenBank/DDBJ whole genome shotgun (WGS) entry which is preliminary data.</text>
</comment>
<keyword evidence="1" id="KW-0472">Membrane</keyword>
<proteinExistence type="predicted"/>
<evidence type="ECO:0000256" key="1">
    <source>
        <dbReference type="SAM" id="Phobius"/>
    </source>
</evidence>
<dbReference type="FunFam" id="3.80.10.10:FF:000257">
    <property type="entry name" value="F-box protein FBW2"/>
    <property type="match status" value="1"/>
</dbReference>
<feature type="transmembrane region" description="Helical" evidence="1">
    <location>
        <begin position="45"/>
        <end position="66"/>
    </location>
</feature>
<dbReference type="SUPFAM" id="SSF52047">
    <property type="entry name" value="RNI-like"/>
    <property type="match status" value="1"/>
</dbReference>
<name>A0A371FE78_MUCPR</name>
<dbReference type="PANTHER" id="PTHR38926:SF80">
    <property type="entry name" value="F-BOX DOMAIN, LEUCINE-RICH REPEAT DOMAIN SUPERFAMILY"/>
    <property type="match status" value="1"/>
</dbReference>
<keyword evidence="1" id="KW-1133">Transmembrane helix</keyword>